<name>A0A9N9PKS4_9HELO</name>
<dbReference type="SUPFAM" id="SSF50729">
    <property type="entry name" value="PH domain-like"/>
    <property type="match status" value="1"/>
</dbReference>
<proteinExistence type="predicted"/>
<dbReference type="InterPro" id="IPR027267">
    <property type="entry name" value="AH/BAR_dom_sf"/>
</dbReference>
<comment type="caution">
    <text evidence="4">The sequence shown here is derived from an EMBL/GenBank/DDBJ whole genome shotgun (WGS) entry which is preliminary data.</text>
</comment>
<feature type="domain" description="PH" evidence="3">
    <location>
        <begin position="351"/>
        <end position="461"/>
    </location>
</feature>
<dbReference type="Pfam" id="PF20400">
    <property type="entry name" value="BAR_4"/>
    <property type="match status" value="1"/>
</dbReference>
<dbReference type="PROSITE" id="PS50003">
    <property type="entry name" value="PH_DOMAIN"/>
    <property type="match status" value="1"/>
</dbReference>
<dbReference type="InterPro" id="IPR011993">
    <property type="entry name" value="PH-like_dom_sf"/>
</dbReference>
<feature type="compositionally biased region" description="Low complexity" evidence="2">
    <location>
        <begin position="474"/>
        <end position="510"/>
    </location>
</feature>
<feature type="compositionally biased region" description="Polar residues" evidence="2">
    <location>
        <begin position="459"/>
        <end position="473"/>
    </location>
</feature>
<dbReference type="PANTHER" id="PTHR31941:SF1">
    <property type="entry name" value="CYTOSKELETAL SIGNALING PROTEIN SLM1"/>
    <property type="match status" value="1"/>
</dbReference>
<dbReference type="PANTHER" id="PTHR31941">
    <property type="entry name" value="CYTOSKELETAL SIGNALING PROTEIN SLM1"/>
    <property type="match status" value="1"/>
</dbReference>
<dbReference type="SMART" id="SM00233">
    <property type="entry name" value="PH"/>
    <property type="match status" value="1"/>
</dbReference>
<dbReference type="InterPro" id="IPR043453">
    <property type="entry name" value="Slm1_PH"/>
</dbReference>
<dbReference type="SUPFAM" id="SSF103657">
    <property type="entry name" value="BAR/IMD domain-like"/>
    <property type="match status" value="1"/>
</dbReference>
<evidence type="ECO:0000313" key="4">
    <source>
        <dbReference type="EMBL" id="CAG8950256.1"/>
    </source>
</evidence>
<evidence type="ECO:0000259" key="3">
    <source>
        <dbReference type="PROSITE" id="PS50003"/>
    </source>
</evidence>
<protein>
    <recommendedName>
        <fullName evidence="3">PH domain-containing protein</fullName>
    </recommendedName>
</protein>
<dbReference type="Pfam" id="PF20399">
    <property type="entry name" value="PH_20"/>
    <property type="match status" value="1"/>
</dbReference>
<organism evidence="4 5">
    <name type="scientific">Hymenoscyphus fraxineus</name>
    <dbReference type="NCBI Taxonomy" id="746836"/>
    <lineage>
        <taxon>Eukaryota</taxon>
        <taxon>Fungi</taxon>
        <taxon>Dikarya</taxon>
        <taxon>Ascomycota</taxon>
        <taxon>Pezizomycotina</taxon>
        <taxon>Leotiomycetes</taxon>
        <taxon>Helotiales</taxon>
        <taxon>Helotiaceae</taxon>
        <taxon>Hymenoscyphus</taxon>
    </lineage>
</organism>
<dbReference type="Proteomes" id="UP000696280">
    <property type="component" value="Unassembled WGS sequence"/>
</dbReference>
<dbReference type="EMBL" id="CAJVRL010000035">
    <property type="protein sequence ID" value="CAG8950256.1"/>
    <property type="molecule type" value="Genomic_DNA"/>
</dbReference>
<dbReference type="OrthoDB" id="2264563at2759"/>
<dbReference type="Gene3D" id="1.20.1270.60">
    <property type="entry name" value="Arfaptin homology (AH) domain/BAR domain"/>
    <property type="match status" value="1"/>
</dbReference>
<keyword evidence="5" id="KW-1185">Reference proteome</keyword>
<dbReference type="AlphaFoldDB" id="A0A9N9PKS4"/>
<evidence type="ECO:0000256" key="1">
    <source>
        <dbReference type="ARBA" id="ARBA00022553"/>
    </source>
</evidence>
<feature type="compositionally biased region" description="Basic and acidic residues" evidence="2">
    <location>
        <begin position="518"/>
        <end position="530"/>
    </location>
</feature>
<dbReference type="CDD" id="cd13311">
    <property type="entry name" value="PH_Slm1"/>
    <property type="match status" value="1"/>
</dbReference>
<dbReference type="InterPro" id="IPR046868">
    <property type="entry name" value="BAR_4"/>
</dbReference>
<feature type="region of interest" description="Disordered" evidence="2">
    <location>
        <begin position="1"/>
        <end position="76"/>
    </location>
</feature>
<evidence type="ECO:0000313" key="5">
    <source>
        <dbReference type="Proteomes" id="UP000696280"/>
    </source>
</evidence>
<dbReference type="Gene3D" id="2.30.29.30">
    <property type="entry name" value="Pleckstrin-homology domain (PH domain)/Phosphotyrosine-binding domain (PTB)"/>
    <property type="match status" value="1"/>
</dbReference>
<feature type="region of interest" description="Disordered" evidence="2">
    <location>
        <begin position="459"/>
        <end position="530"/>
    </location>
</feature>
<dbReference type="InterPro" id="IPR046869">
    <property type="entry name" value="SLM1/RGC1-like_PH"/>
</dbReference>
<accession>A0A9N9PKS4</accession>
<sequence length="530" mass="57330">MKYSCIPRSHSKKSRGRGQEAASTATSPPAPNPPTRITPTMSGSPGLPGTHPVTMPLRSATGMSDDTAVPEVDPSSTSGLLAERLQAWKHAVGYLEDYVTATEKVEKLHAKEYEKILKACGYLHTINNPLKEGHHFDQGLGGIAGLFENMRQNTQGLANTHLETEQNIKGTVLPILDRLHKEIKAKNKELSSGAAKGAKEVDKARNNTQKFIELLGQQTASYESTGGKMTAQDDPYVVRRGVLHRLSAQVLHENNNKHDLIAIQNNFATFEHHVIEVIQQALMAFNQFVSGQAQKQQELYSNMLATAQAIPGEFEWMNFVSRNGNILIDPNSPDRTVESIHFPNMDHQSTKPLIEGTLERKSRNKLSMSGYSTGYYVITPSKFLHEFKSNDNFAKDPTPELSIYLPDAVIGATNGEKFNVKGKDLSGGIGSKLSGSSEIAFKAHSPSDAQKWHEIIKSSSSASGPGLLHTNSIAASSMGSTPGSPMSSVDKTSSQQTQGITGQETVASPASAPPMSPIDKKPSPPAAEKS</sequence>
<evidence type="ECO:0000256" key="2">
    <source>
        <dbReference type="SAM" id="MobiDB-lite"/>
    </source>
</evidence>
<dbReference type="InterPro" id="IPR001849">
    <property type="entry name" value="PH_domain"/>
</dbReference>
<keyword evidence="1" id="KW-0597">Phosphoprotein</keyword>
<gene>
    <name evidence="4" type="ORF">HYFRA_00008494</name>
</gene>
<reference evidence="4" key="1">
    <citation type="submission" date="2021-07" db="EMBL/GenBank/DDBJ databases">
        <authorList>
            <person name="Durling M."/>
        </authorList>
    </citation>
    <scope>NUCLEOTIDE SEQUENCE</scope>
</reference>